<comment type="caution">
    <text evidence="3">The sequence shown here is derived from an EMBL/GenBank/DDBJ whole genome shotgun (WGS) entry which is preliminary data.</text>
</comment>
<accession>A0A134CFF8</accession>
<dbReference type="Proteomes" id="UP000070160">
    <property type="component" value="Unassembled WGS sequence"/>
</dbReference>
<dbReference type="PANTHER" id="PTHR30535:SF34">
    <property type="entry name" value="MOLYBDATE-BINDING PROTEIN MOLA"/>
    <property type="match status" value="1"/>
</dbReference>
<name>A0A134CFF8_9FIRM</name>
<comment type="similarity">
    <text evidence="1">Belongs to the bacterial solute-binding protein 8 family.</text>
</comment>
<feature type="domain" description="Fe/B12 periplasmic-binding" evidence="2">
    <location>
        <begin position="57"/>
        <end position="319"/>
    </location>
</feature>
<evidence type="ECO:0000256" key="1">
    <source>
        <dbReference type="ARBA" id="ARBA00008814"/>
    </source>
</evidence>
<dbReference type="InterPro" id="IPR002491">
    <property type="entry name" value="ABC_transptr_periplasmic_BD"/>
</dbReference>
<evidence type="ECO:0000313" key="3">
    <source>
        <dbReference type="EMBL" id="KXB90844.1"/>
    </source>
</evidence>
<dbReference type="PANTHER" id="PTHR30535">
    <property type="entry name" value="VITAMIN B12-BINDING PROTEIN"/>
    <property type="match status" value="1"/>
</dbReference>
<organism evidence="3 4">
    <name type="scientific">Megasphaera hutchinsoni</name>
    <dbReference type="NCBI Taxonomy" id="1588748"/>
    <lineage>
        <taxon>Bacteria</taxon>
        <taxon>Bacillati</taxon>
        <taxon>Bacillota</taxon>
        <taxon>Negativicutes</taxon>
        <taxon>Veillonellales</taxon>
        <taxon>Veillonellaceae</taxon>
        <taxon>Megasphaera</taxon>
    </lineage>
</organism>
<dbReference type="InterPro" id="IPR050902">
    <property type="entry name" value="ABC_Transporter_SBP"/>
</dbReference>
<dbReference type="SUPFAM" id="SSF53807">
    <property type="entry name" value="Helical backbone' metal receptor"/>
    <property type="match status" value="1"/>
</dbReference>
<dbReference type="GO" id="GO:0071281">
    <property type="term" value="P:cellular response to iron ion"/>
    <property type="evidence" value="ECO:0007669"/>
    <property type="project" value="TreeGrafter"/>
</dbReference>
<gene>
    <name evidence="3" type="ORF">HMPREF3182_00925</name>
</gene>
<reference evidence="4" key="1">
    <citation type="submission" date="2016-01" db="EMBL/GenBank/DDBJ databases">
        <authorList>
            <person name="Mitreva M."/>
            <person name="Pepin K.H."/>
            <person name="Mihindukulasuriya K.A."/>
            <person name="Fulton R."/>
            <person name="Fronick C."/>
            <person name="O'Laughlin M."/>
            <person name="Miner T."/>
            <person name="Herter B."/>
            <person name="Rosa B.A."/>
            <person name="Cordes M."/>
            <person name="Tomlinson C."/>
            <person name="Wollam A."/>
            <person name="Palsikar V.B."/>
            <person name="Mardis E.R."/>
            <person name="Wilson R.K."/>
        </authorList>
    </citation>
    <scope>NUCLEOTIDE SEQUENCE [LARGE SCALE GENOMIC DNA]</scope>
    <source>
        <strain evidence="4">KA00182</strain>
    </source>
</reference>
<dbReference type="PROSITE" id="PS50983">
    <property type="entry name" value="FE_B12_PBP"/>
    <property type="match status" value="1"/>
</dbReference>
<dbReference type="STRING" id="1588748.HMPREF3182_00925"/>
<proteinExistence type="inferred from homology"/>
<keyword evidence="4" id="KW-1185">Reference proteome</keyword>
<dbReference type="Pfam" id="PF01497">
    <property type="entry name" value="Peripla_BP_2"/>
    <property type="match status" value="1"/>
</dbReference>
<dbReference type="AlphaFoldDB" id="A0A134CFF8"/>
<evidence type="ECO:0000313" key="4">
    <source>
        <dbReference type="Proteomes" id="UP000070160"/>
    </source>
</evidence>
<dbReference type="EMBL" id="LSDT01000043">
    <property type="protein sequence ID" value="KXB90844.1"/>
    <property type="molecule type" value="Genomic_DNA"/>
</dbReference>
<sequence>MKKIVYIGFIVVVLMTLVLGGCRNAASISRPRTNAKPYAVVTDDLRRTITLYQKPKRVVVLTASLLTFCDVFQAPVVGRTTIRSTQVKVPRAYQQAVELGPVYQISMEKVISLQPDLIILGSRTQKKLIRPYEEKGIPVIALQGKTFQDEKNALQVLGMVFGQSQQATQICKQLDDDVAKIRMKIPKKKKKIAILHVTPSAVTVELSQSIAGNMAELLYAENVAVQHEKKRGDVEKVPYSLEVLLEEDPDVILFTPMGSPEKIEKRLQQELKGKAAWNHLRAVQRNKVYVLPEQYFLVSPGLAYGKAMAYMASLIYGVKEDEFYQ</sequence>
<evidence type="ECO:0000259" key="2">
    <source>
        <dbReference type="PROSITE" id="PS50983"/>
    </source>
</evidence>
<dbReference type="RefSeq" id="WP_007391954.1">
    <property type="nucleotide sequence ID" value="NZ_KQ960952.1"/>
</dbReference>
<dbReference type="PATRIC" id="fig|1588748.3.peg.889"/>
<dbReference type="PROSITE" id="PS51257">
    <property type="entry name" value="PROKAR_LIPOPROTEIN"/>
    <property type="match status" value="1"/>
</dbReference>
<dbReference type="Gene3D" id="3.40.50.1980">
    <property type="entry name" value="Nitrogenase molybdenum iron protein domain"/>
    <property type="match status" value="2"/>
</dbReference>
<protein>
    <submittedName>
        <fullName evidence="3">Periplasmic binding protein</fullName>
    </submittedName>
</protein>